<dbReference type="GO" id="GO:0015562">
    <property type="term" value="F:efflux transmembrane transporter activity"/>
    <property type="evidence" value="ECO:0007669"/>
    <property type="project" value="TreeGrafter"/>
</dbReference>
<dbReference type="Pfam" id="PF25876">
    <property type="entry name" value="HH_MFP_RND"/>
    <property type="match status" value="1"/>
</dbReference>
<evidence type="ECO:0000259" key="3">
    <source>
        <dbReference type="Pfam" id="PF25917"/>
    </source>
</evidence>
<dbReference type="PANTHER" id="PTHR30469:SF12">
    <property type="entry name" value="MULTIDRUG RESISTANCE PROTEIN MDTA"/>
    <property type="match status" value="1"/>
</dbReference>
<dbReference type="PANTHER" id="PTHR30469">
    <property type="entry name" value="MULTIDRUG RESISTANCE PROTEIN MDTA"/>
    <property type="match status" value="1"/>
</dbReference>
<dbReference type="Gene3D" id="2.40.50.100">
    <property type="match status" value="1"/>
</dbReference>
<dbReference type="Gene3D" id="2.40.30.170">
    <property type="match status" value="1"/>
</dbReference>
<comment type="similarity">
    <text evidence="1">Belongs to the membrane fusion protein (MFP) (TC 8.A.1) family.</text>
</comment>
<reference evidence="4 5" key="1">
    <citation type="journal article" date="2018" name="Microbiome">
        <title>Fine metagenomic profile of the Mediterranean stratified and mixed water columns revealed by assembly and recruitment.</title>
        <authorList>
            <person name="Haro-Moreno J.M."/>
            <person name="Lopez-Perez M."/>
            <person name="De La Torre J.R."/>
            <person name="Picazo A."/>
            <person name="Camacho A."/>
            <person name="Rodriguez-Valera F."/>
        </authorList>
    </citation>
    <scope>NUCLEOTIDE SEQUENCE [LARGE SCALE GENOMIC DNA]</scope>
    <source>
        <strain evidence="4">MED-G55</strain>
    </source>
</reference>
<proteinExistence type="inferred from homology"/>
<gene>
    <name evidence="4" type="ORF">DBW69_06200</name>
</gene>
<evidence type="ECO:0000313" key="5">
    <source>
        <dbReference type="Proteomes" id="UP000252132"/>
    </source>
</evidence>
<evidence type="ECO:0000313" key="4">
    <source>
        <dbReference type="EMBL" id="RCL75518.1"/>
    </source>
</evidence>
<protein>
    <submittedName>
        <fullName evidence="4">Efflux RND transporter periplasmic adaptor subunit</fullName>
    </submittedName>
</protein>
<dbReference type="GO" id="GO:1990281">
    <property type="term" value="C:efflux pump complex"/>
    <property type="evidence" value="ECO:0007669"/>
    <property type="project" value="TreeGrafter"/>
</dbReference>
<dbReference type="NCBIfam" id="TIGR01730">
    <property type="entry name" value="RND_mfp"/>
    <property type="match status" value="1"/>
</dbReference>
<dbReference type="InterPro" id="IPR058625">
    <property type="entry name" value="MdtA-like_BSH"/>
</dbReference>
<comment type="caution">
    <text evidence="4">The sequence shown here is derived from an EMBL/GenBank/DDBJ whole genome shotgun (WGS) entry which is preliminary data.</text>
</comment>
<dbReference type="InterPro" id="IPR058624">
    <property type="entry name" value="MdtA-like_HH"/>
</dbReference>
<evidence type="ECO:0000259" key="2">
    <source>
        <dbReference type="Pfam" id="PF25876"/>
    </source>
</evidence>
<dbReference type="AlphaFoldDB" id="A0A368DUK3"/>
<sequence>MLAKLENLWKLYVFPALSDFARLVYKLLAPLPEKARLPVSIIGGSVLFYALMVVTNPKTKTFEPREESWNVTVHEVSYGQTVPEFTSFGEVMAARNIFLRALVAGEVISVSDALHEGAFIKKGAELLSIDPFEYENALGEAKAQLVSSQASLKMSRQDYERAQKLFEKGTVALRYLDERKTDLTVKKAAVDRLKIVVRRAQRNLDNTKVVAPFDAYVSNVTVDEGRLVNPNDHIARLSDASSYEIRFNLSDSEYGSLLSTQSDIVGQPVYALWKIGNKELPFEGKVKYVGATIDTSIRGVDVIADVTSVGTAPIRGGAFVEVVMQGNTFDNVASLPEDALFENNENGEIVYVITNNRLEARPVKSVMRAGGRVLITDGITQGEKVLTTRFEEIAEGVLVNIP</sequence>
<evidence type="ECO:0000256" key="1">
    <source>
        <dbReference type="ARBA" id="ARBA00009477"/>
    </source>
</evidence>
<feature type="domain" description="Multidrug resistance protein MdtA-like barrel-sandwich hybrid" evidence="3">
    <location>
        <begin position="99"/>
        <end position="232"/>
    </location>
</feature>
<accession>A0A368DUK3</accession>
<feature type="domain" description="Multidrug resistance protein MdtA-like alpha-helical hairpin" evidence="2">
    <location>
        <begin position="138"/>
        <end position="207"/>
    </location>
</feature>
<dbReference type="InterPro" id="IPR006143">
    <property type="entry name" value="RND_pump_MFP"/>
</dbReference>
<name>A0A368DUK3_9PROT</name>
<dbReference type="Pfam" id="PF25917">
    <property type="entry name" value="BSH_RND"/>
    <property type="match status" value="1"/>
</dbReference>
<dbReference type="Gene3D" id="2.40.420.20">
    <property type="match status" value="1"/>
</dbReference>
<dbReference type="SUPFAM" id="SSF111369">
    <property type="entry name" value="HlyD-like secretion proteins"/>
    <property type="match status" value="1"/>
</dbReference>
<dbReference type="Proteomes" id="UP000252132">
    <property type="component" value="Unassembled WGS sequence"/>
</dbReference>
<dbReference type="EMBL" id="QOQF01000032">
    <property type="protein sequence ID" value="RCL75518.1"/>
    <property type="molecule type" value="Genomic_DNA"/>
</dbReference>
<dbReference type="Gene3D" id="1.10.287.470">
    <property type="entry name" value="Helix hairpin bin"/>
    <property type="match status" value="1"/>
</dbReference>
<organism evidence="4 5">
    <name type="scientific">PS1 clade bacterium</name>
    <dbReference type="NCBI Taxonomy" id="2175152"/>
    <lineage>
        <taxon>Bacteria</taxon>
        <taxon>Pseudomonadati</taxon>
        <taxon>Pseudomonadota</taxon>
        <taxon>Alphaproteobacteria</taxon>
        <taxon>PS1 clade</taxon>
    </lineage>
</organism>